<evidence type="ECO:0000256" key="1">
    <source>
        <dbReference type="SAM" id="MobiDB-lite"/>
    </source>
</evidence>
<feature type="region of interest" description="Disordered" evidence="1">
    <location>
        <begin position="547"/>
        <end position="569"/>
    </location>
</feature>
<organism evidence="2 3">
    <name type="scientific">Hydrocarboniphaga daqingensis</name>
    <dbReference type="NCBI Taxonomy" id="490188"/>
    <lineage>
        <taxon>Bacteria</taxon>
        <taxon>Pseudomonadati</taxon>
        <taxon>Pseudomonadota</taxon>
        <taxon>Gammaproteobacteria</taxon>
        <taxon>Nevskiales</taxon>
        <taxon>Nevskiaceae</taxon>
        <taxon>Hydrocarboniphaga</taxon>
    </lineage>
</organism>
<gene>
    <name evidence="2" type="ORF">SAMN04488068_2290</name>
</gene>
<proteinExistence type="predicted"/>
<name>A0A1M5PSI9_9GAMM</name>
<dbReference type="EMBL" id="FQWZ01000005">
    <property type="protein sequence ID" value="SHH04814.1"/>
    <property type="molecule type" value="Genomic_DNA"/>
</dbReference>
<reference evidence="2 3" key="1">
    <citation type="submission" date="2016-11" db="EMBL/GenBank/DDBJ databases">
        <authorList>
            <person name="Jaros S."/>
            <person name="Januszkiewicz K."/>
            <person name="Wedrychowicz H."/>
        </authorList>
    </citation>
    <scope>NUCLEOTIDE SEQUENCE [LARGE SCALE GENOMIC DNA]</scope>
    <source>
        <strain evidence="2 3">CGMCC 1.7049</strain>
    </source>
</reference>
<dbReference type="Proteomes" id="UP000199758">
    <property type="component" value="Unassembled WGS sequence"/>
</dbReference>
<sequence length="745" mass="79069">MSITDQIGIAQLRALNFLPLTDHRTYDQHYDPLWRSDSLLLIPGEEANGAPHATVHGAVDTVVQGADVAGAPARRSLQQSIWDAHLQDAVWITAHPDDGEVDEQGQPNDFADAVGIDAVEVWNKASNAEIEIDYAENRWNAGFRFGVAGASDNHFKELWLLAGPGQPRSGVLAAALTERAIVAGLRAGRSRVRADERGASGTMTLSADGIAAQPGDEVVASVGTALTLQYDVSGNPGDVVRVFRSPGRSQAAVSTQTIGFSGQLQMSLPVSVESQPTWYRLEVRGLGAPQTVDYAALADDPLGFVLGGALSLTGQLRLMVSPIFVSSGPVEPQVATPLPADTGVDDSAVAALGSIGQFSGFADIAVSDQNKLHVVAEAHDAGRSRVLYRRADDAAAAAVVLSGDSVAARFPRVAALGDMVYVVWQDSDGREIPQRPRILMRQSLDGGRQWQAVQTIAEPDGRAEHPAIAVDRQGRVMVAWQQITPDQPFDIYAQLLGVDTAPINLSGEGKSIAAANPLDTRSARYPASVWPTVAVAADGRFAIAWQDNRDDPDPLWTGQSGSGEGTNPDDWQIRLRQRAAGATDWSALITLGAADRADRHPDVAYDPAGKLVAVWDSKVLSAAGVNLAVLSSESLDGVTGWSEPVAITDEGLGSSQNPRIGTGLDGRLRVAWADSRSADWRWRIGTARQSVDAGWSGAELLLSKGNNGWPALDGGVLVFASTRNAVRLQRDPTQQIMALTLEAGR</sequence>
<evidence type="ECO:0000313" key="2">
    <source>
        <dbReference type="EMBL" id="SHH04814.1"/>
    </source>
</evidence>
<dbReference type="AlphaFoldDB" id="A0A1M5PSI9"/>
<dbReference type="NCBIfam" id="NF038032">
    <property type="entry name" value="CehA_McbA_metalo"/>
    <property type="match status" value="1"/>
</dbReference>
<protein>
    <recommendedName>
        <fullName evidence="4">Exo-alpha-sialidase</fullName>
    </recommendedName>
</protein>
<dbReference type="CDD" id="cd15482">
    <property type="entry name" value="Sialidase_non-viral"/>
    <property type="match status" value="1"/>
</dbReference>
<keyword evidence="3" id="KW-1185">Reference proteome</keyword>
<evidence type="ECO:0000313" key="3">
    <source>
        <dbReference type="Proteomes" id="UP000199758"/>
    </source>
</evidence>
<dbReference type="SUPFAM" id="SSF89550">
    <property type="entry name" value="PHP domain-like"/>
    <property type="match status" value="1"/>
</dbReference>
<dbReference type="Gene3D" id="3.20.20.140">
    <property type="entry name" value="Metal-dependent hydrolases"/>
    <property type="match status" value="1"/>
</dbReference>
<dbReference type="OrthoDB" id="9764969at2"/>
<dbReference type="InterPro" id="IPR016195">
    <property type="entry name" value="Pol/histidinol_Pase-like"/>
</dbReference>
<dbReference type="SUPFAM" id="SSF50939">
    <property type="entry name" value="Sialidases"/>
    <property type="match status" value="1"/>
</dbReference>
<dbReference type="InterPro" id="IPR036278">
    <property type="entry name" value="Sialidase_sf"/>
</dbReference>
<accession>A0A1M5PSI9</accession>
<evidence type="ECO:0008006" key="4">
    <source>
        <dbReference type="Google" id="ProtNLM"/>
    </source>
</evidence>